<dbReference type="EC" id="2.7.8.5" evidence="11"/>
<evidence type="ECO:0000256" key="11">
    <source>
        <dbReference type="NCBIfam" id="TIGR00560"/>
    </source>
</evidence>
<dbReference type="PANTHER" id="PTHR14269">
    <property type="entry name" value="CDP-DIACYLGLYCEROL--GLYCEROL-3-PHOSPHATE 3-PHOSPHATIDYLTRANSFERASE-RELATED"/>
    <property type="match status" value="1"/>
</dbReference>
<dbReference type="UniPathway" id="UPA00085"/>
<dbReference type="GeneID" id="91565958"/>
<evidence type="ECO:0000256" key="12">
    <source>
        <dbReference type="RuleBase" id="RU003750"/>
    </source>
</evidence>
<evidence type="ECO:0000256" key="1">
    <source>
        <dbReference type="ARBA" id="ARBA00004141"/>
    </source>
</evidence>
<dbReference type="Pfam" id="PF01066">
    <property type="entry name" value="CDP-OH_P_transf"/>
    <property type="match status" value="1"/>
</dbReference>
<reference evidence="14 15" key="1">
    <citation type="journal article" date="2014" name="Appl. Environ. Microbiol.">
        <title>Genomic encyclopedia of type strains of the genus Bifidobacterium.</title>
        <authorList>
            <person name="Milani C."/>
            <person name="Lugli G.A."/>
            <person name="Duranti S."/>
            <person name="Turroni F."/>
            <person name="Bottacini F."/>
            <person name="Mangifesta M."/>
            <person name="Sanchez B."/>
            <person name="Viappiani A."/>
            <person name="Mancabelli L."/>
            <person name="Taminiau B."/>
            <person name="Delcenserie V."/>
            <person name="Barrangou R."/>
            <person name="Margolles A."/>
            <person name="van Sinderen D."/>
            <person name="Ventura M."/>
        </authorList>
    </citation>
    <scope>NUCLEOTIDE SEQUENCE [LARGE SCALE GENOMIC DNA]</scope>
    <source>
        <strain evidence="14 15">LMG 11587</strain>
    </source>
</reference>
<evidence type="ECO:0000256" key="5">
    <source>
        <dbReference type="ARBA" id="ARBA00022692"/>
    </source>
</evidence>
<dbReference type="InterPro" id="IPR043130">
    <property type="entry name" value="CDP-OH_PTrfase_TM_dom"/>
</dbReference>
<dbReference type="PANTHER" id="PTHR14269:SF62">
    <property type="entry name" value="CDP-DIACYLGLYCEROL--GLYCEROL-3-PHOSPHATE 3-PHOSPHATIDYLTRANSFERASE 1, CHLOROPLASTIC"/>
    <property type="match status" value="1"/>
</dbReference>
<feature type="transmembrane region" description="Helical" evidence="13">
    <location>
        <begin position="153"/>
        <end position="173"/>
    </location>
</feature>
<evidence type="ECO:0000256" key="4">
    <source>
        <dbReference type="ARBA" id="ARBA00022679"/>
    </source>
</evidence>
<keyword evidence="5 13" id="KW-0812">Transmembrane</keyword>
<evidence type="ECO:0000256" key="10">
    <source>
        <dbReference type="ARBA" id="ARBA00023264"/>
    </source>
</evidence>
<dbReference type="PROSITE" id="PS00379">
    <property type="entry name" value="CDP_ALCOHOL_P_TRANSF"/>
    <property type="match status" value="1"/>
</dbReference>
<comment type="similarity">
    <text evidence="2 12">Belongs to the CDP-alcohol phosphatidyltransferase class-I family.</text>
</comment>
<protein>
    <recommendedName>
        <fullName evidence="11">CDP-diacylglycerol--glycerol-3-phosphate 3-phosphatidyltransferase</fullName>
        <ecNumber evidence="11">2.7.8.5</ecNumber>
    </recommendedName>
</protein>
<evidence type="ECO:0000256" key="3">
    <source>
        <dbReference type="ARBA" id="ARBA00022516"/>
    </source>
</evidence>
<keyword evidence="6 13" id="KW-1133">Transmembrane helix</keyword>
<dbReference type="KEGG" id="bii:BINDI_0472"/>
<accession>A0A087VTY5</accession>
<dbReference type="GO" id="GO:0016020">
    <property type="term" value="C:membrane"/>
    <property type="evidence" value="ECO:0007669"/>
    <property type="project" value="UniProtKB-SubCell"/>
</dbReference>
<keyword evidence="15" id="KW-1185">Reference proteome</keyword>
<keyword evidence="4 12" id="KW-0808">Transferase</keyword>
<dbReference type="GO" id="GO:0008444">
    <property type="term" value="F:CDP-diacylglycerol-glycerol-3-phosphate 3-phosphatidyltransferase activity"/>
    <property type="evidence" value="ECO:0007669"/>
    <property type="project" value="UniProtKB-UniRule"/>
</dbReference>
<comment type="subcellular location">
    <subcellularLocation>
        <location evidence="1">Membrane</location>
        <topology evidence="1">Multi-pass membrane protein</topology>
    </subcellularLocation>
</comment>
<dbReference type="Proteomes" id="UP000028569">
    <property type="component" value="Chromosome"/>
</dbReference>
<evidence type="ECO:0000313" key="15">
    <source>
        <dbReference type="Proteomes" id="UP000028569"/>
    </source>
</evidence>
<feature type="transmembrane region" description="Helical" evidence="13">
    <location>
        <begin position="53"/>
        <end position="69"/>
    </location>
</feature>
<keyword evidence="9" id="KW-0594">Phospholipid biosynthesis</keyword>
<sequence length="211" mass="23201">MQEHAESTTSGGKHSLLDGWNSPPNLVTYTRILLVIVFIILDIMAGDWGQADMGLRWTAAVLFIIAASTDKLDGWMARRYNQVTELGKLMDPIADKLLVCSALIIAALHHEIWWWVTILFLVREIGITLLRVMVVNKRGTVIAASNSGKYKTLFQCLGLGMLMVPLGSSWSWYLPITRAVIILALVLCLYSGGEYLAGVYGSGSRAASSRS</sequence>
<dbReference type="NCBIfam" id="TIGR00560">
    <property type="entry name" value="pgsA"/>
    <property type="match status" value="1"/>
</dbReference>
<evidence type="ECO:0000256" key="6">
    <source>
        <dbReference type="ARBA" id="ARBA00022989"/>
    </source>
</evidence>
<gene>
    <name evidence="14" type="ORF">BINDI_0472</name>
</gene>
<dbReference type="OrthoDB" id="9796672at2"/>
<dbReference type="InterPro" id="IPR048254">
    <property type="entry name" value="CDP_ALCOHOL_P_TRANSF_CS"/>
</dbReference>
<keyword evidence="3" id="KW-0444">Lipid biosynthesis</keyword>
<organism evidence="14 15">
    <name type="scientific">Bifidobacterium [indicum] DSM 20214 = LMG 11587</name>
    <dbReference type="NCBI Taxonomy" id="1341694"/>
    <lineage>
        <taxon>Bacteria</taxon>
        <taxon>Bacillati</taxon>
        <taxon>Actinomycetota</taxon>
        <taxon>Actinomycetes</taxon>
        <taxon>Bifidobacteriales</taxon>
        <taxon>Bifidobacteriaceae</taxon>
        <taxon>Bifidobacterium</taxon>
    </lineage>
</organism>
<evidence type="ECO:0000256" key="2">
    <source>
        <dbReference type="ARBA" id="ARBA00010441"/>
    </source>
</evidence>
<evidence type="ECO:0000256" key="8">
    <source>
        <dbReference type="ARBA" id="ARBA00023136"/>
    </source>
</evidence>
<proteinExistence type="inferred from homology"/>
<dbReference type="RefSeq" id="WP_033489903.1">
    <property type="nucleotide sequence ID" value="NZ_CP006018.1"/>
</dbReference>
<dbReference type="EMBL" id="CP006018">
    <property type="protein sequence ID" value="AIC91753.1"/>
    <property type="molecule type" value="Genomic_DNA"/>
</dbReference>
<dbReference type="AlphaFoldDB" id="A0A087VTY5"/>
<dbReference type="GO" id="GO:0046474">
    <property type="term" value="P:glycerophospholipid biosynthetic process"/>
    <property type="evidence" value="ECO:0007669"/>
    <property type="project" value="TreeGrafter"/>
</dbReference>
<dbReference type="InterPro" id="IPR004570">
    <property type="entry name" value="Phosphatidylglycerol_P_synth"/>
</dbReference>
<evidence type="ECO:0000256" key="13">
    <source>
        <dbReference type="SAM" id="Phobius"/>
    </source>
</evidence>
<dbReference type="PIRSF" id="PIRSF000847">
    <property type="entry name" value="Phos_ph_gly_syn"/>
    <property type="match status" value="1"/>
</dbReference>
<feature type="transmembrane region" description="Helical" evidence="13">
    <location>
        <begin position="112"/>
        <end position="132"/>
    </location>
</feature>
<dbReference type="InterPro" id="IPR050324">
    <property type="entry name" value="CDP-alcohol_PTase-I"/>
</dbReference>
<keyword evidence="8 13" id="KW-0472">Membrane</keyword>
<evidence type="ECO:0000313" key="14">
    <source>
        <dbReference type="EMBL" id="AIC91753.1"/>
    </source>
</evidence>
<feature type="transmembrane region" description="Helical" evidence="13">
    <location>
        <begin position="26"/>
        <end position="46"/>
    </location>
</feature>
<evidence type="ECO:0000256" key="7">
    <source>
        <dbReference type="ARBA" id="ARBA00023098"/>
    </source>
</evidence>
<dbReference type="HOGENOM" id="CLU_051314_2_0_11"/>
<keyword evidence="10" id="KW-1208">Phospholipid metabolism</keyword>
<evidence type="ECO:0000256" key="9">
    <source>
        <dbReference type="ARBA" id="ARBA00023209"/>
    </source>
</evidence>
<name>A0A087VTY5_9BIFI</name>
<dbReference type="InterPro" id="IPR000462">
    <property type="entry name" value="CDP-OH_P_trans"/>
</dbReference>
<dbReference type="Gene3D" id="1.20.120.1760">
    <property type="match status" value="1"/>
</dbReference>
<feature type="transmembrane region" description="Helical" evidence="13">
    <location>
        <begin position="179"/>
        <end position="201"/>
    </location>
</feature>
<keyword evidence="7" id="KW-0443">Lipid metabolism</keyword>